<name>A0ABQ4I224_9ACTN</name>
<dbReference type="Proteomes" id="UP000647017">
    <property type="component" value="Unassembled WGS sequence"/>
</dbReference>
<dbReference type="SUPFAM" id="SSF51306">
    <property type="entry name" value="LexA/Signal peptidase"/>
    <property type="match status" value="1"/>
</dbReference>
<evidence type="ECO:0000313" key="4">
    <source>
        <dbReference type="EMBL" id="GIJ11932.1"/>
    </source>
</evidence>
<sequence>MFALIIGGTATVVVIGALWLRRRWLVVAVQGPSMRPTLHDGDLVLVRRRGADGVERGDVVVLRPPSAQVSLGAGLWRAADDGLQVKRLVAVAGDVVPDGVRCDGLRLPAGTVAVLSDDLEVGSDSRRWGPYPAAGLVGVVVRRLGGGPRR</sequence>
<dbReference type="PANTHER" id="PTHR43390:SF1">
    <property type="entry name" value="CHLOROPLAST PROCESSING PEPTIDASE"/>
    <property type="match status" value="1"/>
</dbReference>
<comment type="subcellular location">
    <subcellularLocation>
        <location evidence="1">Cell membrane</location>
        <topology evidence="1">Single-pass type II membrane protein</topology>
    </subcellularLocation>
</comment>
<gene>
    <name evidence="4" type="ORF">Van01_51460</name>
</gene>
<dbReference type="PRINTS" id="PR00727">
    <property type="entry name" value="LEADERPTASE"/>
</dbReference>
<dbReference type="RefSeq" id="WP_204012761.1">
    <property type="nucleotide sequence ID" value="NZ_BOOZ01000040.1"/>
</dbReference>
<evidence type="ECO:0000256" key="2">
    <source>
        <dbReference type="ARBA" id="ARBA00009370"/>
    </source>
</evidence>
<dbReference type="CDD" id="cd06530">
    <property type="entry name" value="S26_SPase_I"/>
    <property type="match status" value="1"/>
</dbReference>
<evidence type="ECO:0000259" key="3">
    <source>
        <dbReference type="Pfam" id="PF10502"/>
    </source>
</evidence>
<keyword evidence="5" id="KW-1185">Reference proteome</keyword>
<dbReference type="Gene3D" id="2.10.109.10">
    <property type="entry name" value="Umud Fragment, subunit A"/>
    <property type="match status" value="1"/>
</dbReference>
<comment type="caution">
    <text evidence="4">The sequence shown here is derived from an EMBL/GenBank/DDBJ whole genome shotgun (WGS) entry which is preliminary data.</text>
</comment>
<reference evidence="4 5" key="1">
    <citation type="submission" date="2021-01" db="EMBL/GenBank/DDBJ databases">
        <title>Whole genome shotgun sequence of Verrucosispora andamanensis NBRC 109075.</title>
        <authorList>
            <person name="Komaki H."/>
            <person name="Tamura T."/>
        </authorList>
    </citation>
    <scope>NUCLEOTIDE SEQUENCE [LARGE SCALE GENOMIC DNA]</scope>
    <source>
        <strain evidence="4 5">NBRC 109075</strain>
    </source>
</reference>
<dbReference type="EMBL" id="BOOZ01000040">
    <property type="protein sequence ID" value="GIJ11932.1"/>
    <property type="molecule type" value="Genomic_DNA"/>
</dbReference>
<evidence type="ECO:0000256" key="1">
    <source>
        <dbReference type="ARBA" id="ARBA00004401"/>
    </source>
</evidence>
<feature type="domain" description="Peptidase S26" evidence="3">
    <location>
        <begin position="13"/>
        <end position="96"/>
    </location>
</feature>
<evidence type="ECO:0000313" key="5">
    <source>
        <dbReference type="Proteomes" id="UP000647017"/>
    </source>
</evidence>
<dbReference type="InterPro" id="IPR000223">
    <property type="entry name" value="Pept_S26A_signal_pept_1"/>
</dbReference>
<protein>
    <recommendedName>
        <fullName evidence="3">Peptidase S26 domain-containing protein</fullName>
    </recommendedName>
</protein>
<dbReference type="InterPro" id="IPR036286">
    <property type="entry name" value="LexA/Signal_pep-like_sf"/>
</dbReference>
<dbReference type="InterPro" id="IPR019533">
    <property type="entry name" value="Peptidase_S26"/>
</dbReference>
<dbReference type="PANTHER" id="PTHR43390">
    <property type="entry name" value="SIGNAL PEPTIDASE I"/>
    <property type="match status" value="1"/>
</dbReference>
<dbReference type="Pfam" id="PF10502">
    <property type="entry name" value="Peptidase_S26"/>
    <property type="match status" value="1"/>
</dbReference>
<accession>A0ABQ4I224</accession>
<organism evidence="4 5">
    <name type="scientific">Micromonospora andamanensis</name>
    <dbReference type="NCBI Taxonomy" id="1287068"/>
    <lineage>
        <taxon>Bacteria</taxon>
        <taxon>Bacillati</taxon>
        <taxon>Actinomycetota</taxon>
        <taxon>Actinomycetes</taxon>
        <taxon>Micromonosporales</taxon>
        <taxon>Micromonosporaceae</taxon>
        <taxon>Micromonospora</taxon>
    </lineage>
</organism>
<proteinExistence type="inferred from homology"/>
<comment type="similarity">
    <text evidence="2">Belongs to the peptidase S26 family.</text>
</comment>